<organism evidence="1 2">
    <name type="scientific">Streptococcus rupicaprae</name>
    <dbReference type="NCBI Taxonomy" id="759619"/>
    <lineage>
        <taxon>Bacteria</taxon>
        <taxon>Bacillati</taxon>
        <taxon>Bacillota</taxon>
        <taxon>Bacilli</taxon>
        <taxon>Lactobacillales</taxon>
        <taxon>Streptococcaceae</taxon>
        <taxon>Streptococcus</taxon>
    </lineage>
</organism>
<reference evidence="1 2" key="1">
    <citation type="submission" date="2024-06" db="EMBL/GenBank/DDBJ databases">
        <title>Genomic Encyclopedia of Type Strains, Phase IV (KMG-IV): sequencing the most valuable type-strain genomes for metagenomic binning, comparative biology and taxonomic classification.</title>
        <authorList>
            <person name="Goeker M."/>
        </authorList>
    </citation>
    <scope>NUCLEOTIDE SEQUENCE [LARGE SCALE GENOMIC DNA]</scope>
    <source>
        <strain evidence="1 2">DSM 28303</strain>
    </source>
</reference>
<evidence type="ECO:0000313" key="1">
    <source>
        <dbReference type="EMBL" id="MET3557902.1"/>
    </source>
</evidence>
<dbReference type="InterPro" id="IPR029071">
    <property type="entry name" value="Ubiquitin-like_domsf"/>
</dbReference>
<dbReference type="RefSeq" id="WP_354364844.1">
    <property type="nucleotide sequence ID" value="NZ_JBEPLO010000009.1"/>
</dbReference>
<dbReference type="InterPro" id="IPR024962">
    <property type="entry name" value="YukD-like"/>
</dbReference>
<evidence type="ECO:0000313" key="2">
    <source>
        <dbReference type="Proteomes" id="UP001549122"/>
    </source>
</evidence>
<dbReference type="Gene3D" id="3.10.20.90">
    <property type="entry name" value="Phosphatidylinositol 3-kinase Catalytic Subunit, Chain A, domain 1"/>
    <property type="match status" value="1"/>
</dbReference>
<protein>
    <submittedName>
        <fullName evidence="1">Ubiquitin-like protein YukD</fullName>
    </submittedName>
</protein>
<dbReference type="SUPFAM" id="SSF54236">
    <property type="entry name" value="Ubiquitin-like"/>
    <property type="match status" value="1"/>
</dbReference>
<sequence length="83" mass="9672">MRGSHINVTISSKGLGDRSYDLRIPTRIETKRLIMELEKIFKQTLCHEKYQIKVKNKGFILDEGHYLSEFQITDGDVLEVMES</sequence>
<dbReference type="Proteomes" id="UP001549122">
    <property type="component" value="Unassembled WGS sequence"/>
</dbReference>
<accession>A0ABV2FH56</accession>
<dbReference type="EMBL" id="JBEPLO010000009">
    <property type="protein sequence ID" value="MET3557902.1"/>
    <property type="molecule type" value="Genomic_DNA"/>
</dbReference>
<gene>
    <name evidence="1" type="ORF">ABID29_001014</name>
</gene>
<proteinExistence type="predicted"/>
<comment type="caution">
    <text evidence="1">The sequence shown here is derived from an EMBL/GenBank/DDBJ whole genome shotgun (WGS) entry which is preliminary data.</text>
</comment>
<dbReference type="Pfam" id="PF08817">
    <property type="entry name" value="YukD"/>
    <property type="match status" value="1"/>
</dbReference>
<name>A0ABV2FH56_9STRE</name>
<keyword evidence="2" id="KW-1185">Reference proteome</keyword>